<organism evidence="2 3">
    <name type="scientific">Lentzea albidocapillata</name>
    <dbReference type="NCBI Taxonomy" id="40571"/>
    <lineage>
        <taxon>Bacteria</taxon>
        <taxon>Bacillati</taxon>
        <taxon>Actinomycetota</taxon>
        <taxon>Actinomycetes</taxon>
        <taxon>Pseudonocardiales</taxon>
        <taxon>Pseudonocardiaceae</taxon>
        <taxon>Lentzea</taxon>
    </lineage>
</organism>
<dbReference type="EMBL" id="FWYC01000021">
    <property type="protein sequence ID" value="SMD24205.1"/>
    <property type="molecule type" value="Genomic_DNA"/>
</dbReference>
<dbReference type="AlphaFoldDB" id="A0A1W2FQJ1"/>
<name>A0A1W2FQJ1_9PSEU</name>
<evidence type="ECO:0000256" key="1">
    <source>
        <dbReference type="SAM" id="MobiDB-lite"/>
    </source>
</evidence>
<dbReference type="RefSeq" id="WP_030479366.1">
    <property type="nucleotide sequence ID" value="NZ_FWYC01000021.1"/>
</dbReference>
<dbReference type="STRING" id="40571.SAMN05660733_07672"/>
<sequence length="212" mass="22998">MTDTDPATFVRQAEQEAAEAETLATTLAERVRNGEDISPDELDSAEKLGRFAGLRVEAAQRKAAKAREDERQQNLAALAAELRAHETDPDAFDQLLANIETAVTAFAQACADRNADVQRYREQMTQLGVPSTEQTPAKEHAHLGWSKNQGHVMVGNRSLRKIDAGPLVAAAVKRIGTEFGLQAGGGSFGSFMPDLIGPFGYHDLHEFLRGQA</sequence>
<protein>
    <submittedName>
        <fullName evidence="2">Uncharacterized protein</fullName>
    </submittedName>
</protein>
<evidence type="ECO:0000313" key="3">
    <source>
        <dbReference type="Proteomes" id="UP000192840"/>
    </source>
</evidence>
<evidence type="ECO:0000313" key="2">
    <source>
        <dbReference type="EMBL" id="SMD24205.1"/>
    </source>
</evidence>
<reference evidence="3" key="1">
    <citation type="submission" date="2017-04" db="EMBL/GenBank/DDBJ databases">
        <authorList>
            <person name="Varghese N."/>
            <person name="Submissions S."/>
        </authorList>
    </citation>
    <scope>NUCLEOTIDE SEQUENCE [LARGE SCALE GENOMIC DNA]</scope>
    <source>
        <strain evidence="3">DSM 44073</strain>
    </source>
</reference>
<dbReference type="Proteomes" id="UP000192840">
    <property type="component" value="Unassembled WGS sequence"/>
</dbReference>
<accession>A0A1W2FQJ1</accession>
<keyword evidence="3" id="KW-1185">Reference proteome</keyword>
<proteinExistence type="predicted"/>
<gene>
    <name evidence="2" type="ORF">SAMN05660733_07672</name>
</gene>
<feature type="region of interest" description="Disordered" evidence="1">
    <location>
        <begin position="1"/>
        <end position="22"/>
    </location>
</feature>